<evidence type="ECO:0000313" key="1">
    <source>
        <dbReference type="EMBL" id="CAB5313268.1"/>
    </source>
</evidence>
<dbReference type="AlphaFoldDB" id="A0A916DYZ2"/>
<name>A0A916DYZ2_9GLOM</name>
<comment type="caution">
    <text evidence="1">The sequence shown here is derived from an EMBL/GenBank/DDBJ whole genome shotgun (WGS) entry which is preliminary data.</text>
</comment>
<organism evidence="1 2">
    <name type="scientific">Rhizophagus irregularis</name>
    <dbReference type="NCBI Taxonomy" id="588596"/>
    <lineage>
        <taxon>Eukaryota</taxon>
        <taxon>Fungi</taxon>
        <taxon>Fungi incertae sedis</taxon>
        <taxon>Mucoromycota</taxon>
        <taxon>Glomeromycotina</taxon>
        <taxon>Glomeromycetes</taxon>
        <taxon>Glomerales</taxon>
        <taxon>Glomeraceae</taxon>
        <taxon>Rhizophagus</taxon>
    </lineage>
</organism>
<evidence type="ECO:0000313" key="2">
    <source>
        <dbReference type="Proteomes" id="UP000684084"/>
    </source>
</evidence>
<dbReference type="VEuPathDB" id="FungiDB:RhiirFUN_000870"/>
<accession>A0A916DYZ2</accession>
<sequence length="167" mass="20135">MTSKILTTNDNNKQYCKGCEKTLPLNLFTVNGKSFRICNTWRVQNKEVYQRKMMQNNADVDRVMVDFHDFDDYIADLFENMNNSTNKENHEFKLSCTIKSTRLEGDLKEWANYNIDLLPREIYKRLVERGLDLNIRQKQIHYWWTAIGQHRYKRDEDPFISAQKWLK</sequence>
<dbReference type="Proteomes" id="UP000684084">
    <property type="component" value="Unassembled WGS sequence"/>
</dbReference>
<dbReference type="EMBL" id="CAGKOT010000002">
    <property type="protein sequence ID" value="CAB5313268.1"/>
    <property type="molecule type" value="Genomic_DNA"/>
</dbReference>
<gene>
    <name evidence="1" type="ORF">CHRIB12_LOCUS1707</name>
</gene>
<reference evidence="1" key="1">
    <citation type="submission" date="2020-05" db="EMBL/GenBank/DDBJ databases">
        <authorList>
            <person name="Rincon C."/>
            <person name="Sanders R I."/>
            <person name="Robbins C."/>
            <person name="Chaturvedi A."/>
        </authorList>
    </citation>
    <scope>NUCLEOTIDE SEQUENCE</scope>
    <source>
        <strain evidence="1">CHB12</strain>
    </source>
</reference>
<protein>
    <submittedName>
        <fullName evidence="1">Uncharacterized protein</fullName>
    </submittedName>
</protein>
<proteinExistence type="predicted"/>
<dbReference type="OrthoDB" id="2318700at2759"/>